<accession>A0A5C3NPQ7</accession>
<protein>
    <submittedName>
        <fullName evidence="2">Uncharacterized protein</fullName>
    </submittedName>
</protein>
<proteinExistence type="predicted"/>
<evidence type="ECO:0000313" key="3">
    <source>
        <dbReference type="Proteomes" id="UP000308197"/>
    </source>
</evidence>
<feature type="region of interest" description="Disordered" evidence="1">
    <location>
        <begin position="260"/>
        <end position="279"/>
    </location>
</feature>
<dbReference type="Proteomes" id="UP000308197">
    <property type="component" value="Unassembled WGS sequence"/>
</dbReference>
<gene>
    <name evidence="2" type="ORF">K466DRAFT_571150</name>
</gene>
<dbReference type="InParanoid" id="A0A5C3NPQ7"/>
<evidence type="ECO:0000256" key="1">
    <source>
        <dbReference type="SAM" id="MobiDB-lite"/>
    </source>
</evidence>
<keyword evidence="3" id="KW-1185">Reference proteome</keyword>
<evidence type="ECO:0000313" key="2">
    <source>
        <dbReference type="EMBL" id="TFK77950.1"/>
    </source>
</evidence>
<feature type="compositionally biased region" description="Polar residues" evidence="1">
    <location>
        <begin position="268"/>
        <end position="279"/>
    </location>
</feature>
<sequence>MCRTVLDAPKHMAYIREHPKVWDAIRRACVQMPNAAPFPPGFFRWLKQGQSPVAGPTFTNPDLGFHGEVWKRNCSHVRRGCPDPNHMDFTISVFVPGMTLGPFVLTIYPKKSGNPEAIDPELIARVFEGAVRKFAVVDGIVAASCTEDELETVAKAWKTIEDADADANKLLADAHAAAAALLTPSVHNRQKSSPGNTFGVGQSSTHIGATICTPRAISSTATCMIHRPRTGTRIHTEGSWWYMMSSTSLTSMRIQCSASAHTGMPRSEGSNSIAWIRSS</sequence>
<name>A0A5C3NPQ7_9APHY</name>
<dbReference type="EMBL" id="ML212960">
    <property type="protein sequence ID" value="TFK77950.1"/>
    <property type="molecule type" value="Genomic_DNA"/>
</dbReference>
<organism evidence="2 3">
    <name type="scientific">Polyporus arcularius HHB13444</name>
    <dbReference type="NCBI Taxonomy" id="1314778"/>
    <lineage>
        <taxon>Eukaryota</taxon>
        <taxon>Fungi</taxon>
        <taxon>Dikarya</taxon>
        <taxon>Basidiomycota</taxon>
        <taxon>Agaricomycotina</taxon>
        <taxon>Agaricomycetes</taxon>
        <taxon>Polyporales</taxon>
        <taxon>Polyporaceae</taxon>
        <taxon>Polyporus</taxon>
    </lineage>
</organism>
<reference evidence="2 3" key="1">
    <citation type="journal article" date="2019" name="Nat. Ecol. Evol.">
        <title>Megaphylogeny resolves global patterns of mushroom evolution.</title>
        <authorList>
            <person name="Varga T."/>
            <person name="Krizsan K."/>
            <person name="Foldi C."/>
            <person name="Dima B."/>
            <person name="Sanchez-Garcia M."/>
            <person name="Sanchez-Ramirez S."/>
            <person name="Szollosi G.J."/>
            <person name="Szarkandi J.G."/>
            <person name="Papp V."/>
            <person name="Albert L."/>
            <person name="Andreopoulos W."/>
            <person name="Angelini C."/>
            <person name="Antonin V."/>
            <person name="Barry K.W."/>
            <person name="Bougher N.L."/>
            <person name="Buchanan P."/>
            <person name="Buyck B."/>
            <person name="Bense V."/>
            <person name="Catcheside P."/>
            <person name="Chovatia M."/>
            <person name="Cooper J."/>
            <person name="Damon W."/>
            <person name="Desjardin D."/>
            <person name="Finy P."/>
            <person name="Geml J."/>
            <person name="Haridas S."/>
            <person name="Hughes K."/>
            <person name="Justo A."/>
            <person name="Karasinski D."/>
            <person name="Kautmanova I."/>
            <person name="Kiss B."/>
            <person name="Kocsube S."/>
            <person name="Kotiranta H."/>
            <person name="LaButti K.M."/>
            <person name="Lechner B.E."/>
            <person name="Liimatainen K."/>
            <person name="Lipzen A."/>
            <person name="Lukacs Z."/>
            <person name="Mihaltcheva S."/>
            <person name="Morgado L.N."/>
            <person name="Niskanen T."/>
            <person name="Noordeloos M.E."/>
            <person name="Ohm R.A."/>
            <person name="Ortiz-Santana B."/>
            <person name="Ovrebo C."/>
            <person name="Racz N."/>
            <person name="Riley R."/>
            <person name="Savchenko A."/>
            <person name="Shiryaev A."/>
            <person name="Soop K."/>
            <person name="Spirin V."/>
            <person name="Szebenyi C."/>
            <person name="Tomsovsky M."/>
            <person name="Tulloss R.E."/>
            <person name="Uehling J."/>
            <person name="Grigoriev I.V."/>
            <person name="Vagvolgyi C."/>
            <person name="Papp T."/>
            <person name="Martin F.M."/>
            <person name="Miettinen O."/>
            <person name="Hibbett D.S."/>
            <person name="Nagy L.G."/>
        </authorList>
    </citation>
    <scope>NUCLEOTIDE SEQUENCE [LARGE SCALE GENOMIC DNA]</scope>
    <source>
        <strain evidence="2 3">HHB13444</strain>
    </source>
</reference>
<feature type="non-terminal residue" evidence="2">
    <location>
        <position position="279"/>
    </location>
</feature>
<dbReference type="AlphaFoldDB" id="A0A5C3NPQ7"/>